<feature type="region of interest" description="Disordered" evidence="2">
    <location>
        <begin position="640"/>
        <end position="664"/>
    </location>
</feature>
<feature type="coiled-coil region" evidence="1">
    <location>
        <begin position="540"/>
        <end position="581"/>
    </location>
</feature>
<reference evidence="3" key="1">
    <citation type="submission" date="2021-01" db="EMBL/GenBank/DDBJ databases">
        <authorList>
            <person name="Corre E."/>
            <person name="Pelletier E."/>
            <person name="Niang G."/>
            <person name="Scheremetjew M."/>
            <person name="Finn R."/>
            <person name="Kale V."/>
            <person name="Holt S."/>
            <person name="Cochrane G."/>
            <person name="Meng A."/>
            <person name="Brown T."/>
            <person name="Cohen L."/>
        </authorList>
    </citation>
    <scope>NUCLEOTIDE SEQUENCE</scope>
    <source>
        <strain evidence="3">WS</strain>
    </source>
</reference>
<name>A0A7S1KP13_9EUKA</name>
<proteinExistence type="predicted"/>
<feature type="compositionally biased region" description="Low complexity" evidence="2">
    <location>
        <begin position="644"/>
        <end position="664"/>
    </location>
</feature>
<feature type="coiled-coil region" evidence="1">
    <location>
        <begin position="915"/>
        <end position="977"/>
    </location>
</feature>
<feature type="coiled-coil region" evidence="1">
    <location>
        <begin position="860"/>
        <end position="887"/>
    </location>
</feature>
<evidence type="ECO:0000256" key="1">
    <source>
        <dbReference type="SAM" id="Coils"/>
    </source>
</evidence>
<dbReference type="AlphaFoldDB" id="A0A7S1KP13"/>
<protein>
    <submittedName>
        <fullName evidence="3">Uncharacterized protein</fullName>
    </submittedName>
</protein>
<evidence type="ECO:0000313" key="3">
    <source>
        <dbReference type="EMBL" id="CAD9079823.1"/>
    </source>
</evidence>
<gene>
    <name evidence="3" type="ORF">PCOS0759_LOCUS3063</name>
</gene>
<feature type="region of interest" description="Disordered" evidence="2">
    <location>
        <begin position="359"/>
        <end position="387"/>
    </location>
</feature>
<organism evidence="3">
    <name type="scientific">Percolomonas cosmopolitus</name>
    <dbReference type="NCBI Taxonomy" id="63605"/>
    <lineage>
        <taxon>Eukaryota</taxon>
        <taxon>Discoba</taxon>
        <taxon>Heterolobosea</taxon>
        <taxon>Tetramitia</taxon>
        <taxon>Eutetramitia</taxon>
        <taxon>Percolomonadidae</taxon>
        <taxon>Percolomonas</taxon>
    </lineage>
</organism>
<dbReference type="EMBL" id="HBGD01003733">
    <property type="protein sequence ID" value="CAD9079823.1"/>
    <property type="molecule type" value="Transcribed_RNA"/>
</dbReference>
<feature type="region of interest" description="Disordered" evidence="2">
    <location>
        <begin position="194"/>
        <end position="221"/>
    </location>
</feature>
<feature type="coiled-coil region" evidence="1">
    <location>
        <begin position="397"/>
        <end position="470"/>
    </location>
</feature>
<evidence type="ECO:0000256" key="2">
    <source>
        <dbReference type="SAM" id="MobiDB-lite"/>
    </source>
</evidence>
<accession>A0A7S1KP13</accession>
<feature type="compositionally biased region" description="Polar residues" evidence="2">
    <location>
        <begin position="198"/>
        <end position="213"/>
    </location>
</feature>
<keyword evidence="1" id="KW-0175">Coiled coil</keyword>
<sequence length="1024" mass="117428">MPQSVQVFWSRGKKQNGVTPRMERRQSNDTIQYSFPTHTPDTNLNFTSTLFYDMENTKFKKKTIQFVIQQPGASASNQLIPIGKCFVDLGQQIVDAYTTAEDRSCSIDLVTPLQLQIPSSQDPHEPASVNLINAELHLHVESHEVQDTLESLREKNRDFRKYMKMFKKLKMDHAHVLEQLNLLITEKQQLEEKLQQTPDNTEVSAQKDNTPEPQVSGELDDLETRRKALEVFIQEQEALTKMKEEELRERELELESKLERLLHLESDLRHEEETLREQIRQRHQSFEDIEQRLTQERAAIEQMEQQKNYIHVEIKENPTEAALIQREVQEPVTQPAVVDNTTEDSNAAQTLLTEITPSCSDEAQEPAHPSTLQESQPVAVASESKSSPITVPQLSVLQEKDAKLSAVHQQLQEKQQAHHQLHQQLSPDLAKLEQQREKLIQERMAIDQKKKLSKKKRDKLEKALSQKEQALHAQLDPLAQRLSASGQEIQQLGAEFHQEYPEFLLNVQRYNEQNTSAPFAPLFQVNFAQFAGQVSADNRVSLIEQELRDKQEALDKQLAEMQAQQEELSTLRNQVSELSRSAQETLTTPTETPQVVHKSQPQQIYLKIDTSVAQSQVLDEREAAIAAKEALLEQKIAELDQRGASPQSAEAPEQEQPPANETNQKAIQEIEQRETLISKREAELAHREEELEQRLNLLQQVETRGEGAVAQVATPAVEDAMGDANHPTFSEDDRFILANLDLEKAELKERAQKLSDDEVLIAQREKSLAHQLTDLESREQGLRLAIENAKLIRIEVDASEIDEQIRKLNVQESGLEEKFNDIAAREAALSAKEATFTKMEHKLPSSDFDSQTQLEHERKLVEGKNQIDEDTQKLSQQKEKLLAQQEEEEVSEKLLNVQKEQVRLEALGKELCEKEDHLSALQKQLEEERDRLEKQKLEMPLPTRAGGSDLEATMDELGKLRSEKESLQRKLEMLSAERPPQGTSEMEDSLLDEDFDFEDEPVVQLYKIQWNKETNRFDRIQIQS</sequence>